<dbReference type="Proteomes" id="UP000007089">
    <property type="component" value="Chromosome"/>
</dbReference>
<dbReference type="SUPFAM" id="SSF55486">
    <property type="entry name" value="Metalloproteases ('zincins'), catalytic domain"/>
    <property type="match status" value="1"/>
</dbReference>
<organism evidence="3 4">
    <name type="scientific">Anaeromyxobacter dehalogenans (strain ATCC BAA-258 / DSM 21875 / 2CP-1)</name>
    <dbReference type="NCBI Taxonomy" id="455488"/>
    <lineage>
        <taxon>Bacteria</taxon>
        <taxon>Pseudomonadati</taxon>
        <taxon>Myxococcota</taxon>
        <taxon>Myxococcia</taxon>
        <taxon>Myxococcales</taxon>
        <taxon>Cystobacterineae</taxon>
        <taxon>Anaeromyxobacteraceae</taxon>
        <taxon>Anaeromyxobacter</taxon>
    </lineage>
</organism>
<keyword evidence="4" id="KW-1185">Reference proteome</keyword>
<evidence type="ECO:0000313" key="4">
    <source>
        <dbReference type="Proteomes" id="UP000007089"/>
    </source>
</evidence>
<feature type="chain" id="PRO_5002872455" evidence="1">
    <location>
        <begin position="18"/>
        <end position="623"/>
    </location>
</feature>
<dbReference type="EMBL" id="CP001359">
    <property type="protein sequence ID" value="ACL65590.1"/>
    <property type="molecule type" value="Genomic_DNA"/>
</dbReference>
<dbReference type="SMART" id="SM00228">
    <property type="entry name" value="PDZ"/>
    <property type="match status" value="1"/>
</dbReference>
<accession>B8JA71</accession>
<dbReference type="RefSeq" id="WP_012633427.1">
    <property type="nucleotide sequence ID" value="NC_011891.1"/>
</dbReference>
<proteinExistence type="predicted"/>
<dbReference type="SUPFAM" id="SSF50156">
    <property type="entry name" value="PDZ domain-like"/>
    <property type="match status" value="1"/>
</dbReference>
<dbReference type="InterPro" id="IPR024191">
    <property type="entry name" value="Peptidase_M61"/>
</dbReference>
<name>B8JA71_ANAD2</name>
<dbReference type="Gene3D" id="2.60.40.3650">
    <property type="match status" value="1"/>
</dbReference>
<dbReference type="InterPro" id="IPR027268">
    <property type="entry name" value="Peptidase_M4/M1_CTD_sf"/>
</dbReference>
<dbReference type="InterPro" id="IPR001478">
    <property type="entry name" value="PDZ"/>
</dbReference>
<dbReference type="PROSITE" id="PS50106">
    <property type="entry name" value="PDZ"/>
    <property type="match status" value="1"/>
</dbReference>
<dbReference type="Gene3D" id="1.10.390.10">
    <property type="entry name" value="Neutral Protease Domain 2"/>
    <property type="match status" value="1"/>
</dbReference>
<dbReference type="KEGG" id="acp:A2cp1_2252"/>
<dbReference type="Pfam" id="PF17899">
    <property type="entry name" value="Peptidase_M61_N"/>
    <property type="match status" value="1"/>
</dbReference>
<dbReference type="InterPro" id="IPR036034">
    <property type="entry name" value="PDZ_sf"/>
</dbReference>
<keyword evidence="1" id="KW-0732">Signal</keyword>
<evidence type="ECO:0000313" key="3">
    <source>
        <dbReference type="EMBL" id="ACL65590.1"/>
    </source>
</evidence>
<dbReference type="InterPro" id="IPR040756">
    <property type="entry name" value="Peptidase_M61_N"/>
</dbReference>
<feature type="signal peptide" evidence="1">
    <location>
        <begin position="1"/>
        <end position="17"/>
    </location>
</feature>
<dbReference type="AlphaFoldDB" id="B8JA71"/>
<dbReference type="InterPro" id="IPR007963">
    <property type="entry name" value="Peptidase_M61_catalytic"/>
</dbReference>
<dbReference type="InterPro" id="IPR041489">
    <property type="entry name" value="PDZ_6"/>
</dbReference>
<protein>
    <submittedName>
        <fullName evidence="3">Peptidase M61 domain protein</fullName>
    </submittedName>
</protein>
<dbReference type="Gene3D" id="2.30.42.10">
    <property type="match status" value="1"/>
</dbReference>
<reference evidence="3" key="1">
    <citation type="submission" date="2009-01" db="EMBL/GenBank/DDBJ databases">
        <title>Complete sequence of Anaeromyxobacter dehalogenans 2CP-1.</title>
        <authorList>
            <consortium name="US DOE Joint Genome Institute"/>
            <person name="Lucas S."/>
            <person name="Copeland A."/>
            <person name="Lapidus A."/>
            <person name="Glavina del Rio T."/>
            <person name="Dalin E."/>
            <person name="Tice H."/>
            <person name="Bruce D."/>
            <person name="Goodwin L."/>
            <person name="Pitluck S."/>
            <person name="Saunders E."/>
            <person name="Brettin T."/>
            <person name="Detter J.C."/>
            <person name="Han C."/>
            <person name="Larimer F."/>
            <person name="Land M."/>
            <person name="Hauser L."/>
            <person name="Kyrpides N."/>
            <person name="Ovchinnikova G."/>
            <person name="Beliaev A.S."/>
            <person name="Richardson P."/>
        </authorList>
    </citation>
    <scope>NUCLEOTIDE SEQUENCE</scope>
    <source>
        <strain evidence="3">2CP-1</strain>
    </source>
</reference>
<sequence length="623" mass="65646">MLGAAVAVGLAALGAAAAPIDLEVDLRDAPSGVIHARLVIPARPGPLTLVAPKWLPGDHRPSNAVAELASLAVTAGGRPLAWARDPVDPYAFHLQVPRGAERVEVALDQLAPPAGQGSSAAGSSFTSQLGILGWGTVVLVPAGVPAADQPVRARVTLPRGWKASTALPVAAREGDAMRFAPASLELLVDSPVLSGRHLMELPVHAPGAPPHLLVVAAESEDALAVPAELRADVERLVAEAGALFGGYPFAGYRFLVTLSDEIVFSGLEHHQCADMRMPERALADPIARRTRAGLLSHEYVHAWNGKSRRPQGMAAADFQAPPDARLLWVYEGLTHYLGWVLAARSGLGGARLPDSIAVAAQGMASTTGRAWRSLEDTAAAAQVGYSARSEGAYARRSVDFYWEGALVWLEVDARIRRESRGARSLDDFVRAFLGGRSGGPTVSAYRLDEVIAALGKVAPLDWAGLLDARVARPRPEAPTAGIEAAGWRLATSDTPTSLQVAQERVLGSFNLEASIGLYLSEDRVVDVVPGSPAARAGIPPGARLVAVNGRKHTRQRLEDALRATERGGPLELLVEAGDRFRTHAIAWRGGLRYPVLVREAGVPDLLATIAAPRAFAAIHAPAP</sequence>
<dbReference type="Pfam" id="PF05299">
    <property type="entry name" value="Peptidase_M61"/>
    <property type="match status" value="1"/>
</dbReference>
<dbReference type="PIRSF" id="PIRSF016493">
    <property type="entry name" value="Glycyl_aminpptds"/>
    <property type="match status" value="1"/>
</dbReference>
<dbReference type="HOGENOM" id="CLU_435415_0_0_7"/>
<evidence type="ECO:0000259" key="2">
    <source>
        <dbReference type="PROSITE" id="PS50106"/>
    </source>
</evidence>
<evidence type="ECO:0000256" key="1">
    <source>
        <dbReference type="SAM" id="SignalP"/>
    </source>
</evidence>
<gene>
    <name evidence="3" type="ordered locus">A2cp1_2252</name>
</gene>
<dbReference type="Pfam" id="PF17820">
    <property type="entry name" value="PDZ_6"/>
    <property type="match status" value="1"/>
</dbReference>
<feature type="domain" description="PDZ" evidence="2">
    <location>
        <begin position="499"/>
        <end position="576"/>
    </location>
</feature>